<dbReference type="EMBL" id="JBEDNQ010000001">
    <property type="protein sequence ID" value="MEQ3549437.1"/>
    <property type="molecule type" value="Genomic_DNA"/>
</dbReference>
<organism evidence="2 3">
    <name type="scientific">Pseudonocardia nematodicida</name>
    <dbReference type="NCBI Taxonomy" id="1206997"/>
    <lineage>
        <taxon>Bacteria</taxon>
        <taxon>Bacillati</taxon>
        <taxon>Actinomycetota</taxon>
        <taxon>Actinomycetes</taxon>
        <taxon>Pseudonocardiales</taxon>
        <taxon>Pseudonocardiaceae</taxon>
        <taxon>Pseudonocardia</taxon>
    </lineage>
</organism>
<sequence length="125" mass="13691">MTDDDITGRDGVLDRPRTYVFDGATSRRGYPLNTMLMTLRSPAAREEFTADEGGYCDRFGLEPGQRRAVLDRDWTAMLELGGSIFYVYKLAMMDGVSMQGLGGVFTGLGEAEFTAQLRSGGRSDG</sequence>
<accession>A0ABV1K4Q2</accession>
<dbReference type="Pfam" id="PF07746">
    <property type="entry name" value="LigA"/>
    <property type="match status" value="1"/>
</dbReference>
<comment type="caution">
    <text evidence="2">The sequence shown here is derived from an EMBL/GenBank/DDBJ whole genome shotgun (WGS) entry which is preliminary data.</text>
</comment>
<dbReference type="Proteomes" id="UP001494902">
    <property type="component" value="Unassembled WGS sequence"/>
</dbReference>
<feature type="domain" description="Extradiol ring-cleavage dioxygenase LigAB LigA subunit" evidence="1">
    <location>
        <begin position="32"/>
        <end position="117"/>
    </location>
</feature>
<dbReference type="InterPro" id="IPR036622">
    <property type="entry name" value="LigA_sf"/>
</dbReference>
<proteinExistence type="predicted"/>
<dbReference type="Gene3D" id="1.10.700.10">
    <property type="entry name" value="Dioxygenase LigAB, LigA subunit"/>
    <property type="match status" value="1"/>
</dbReference>
<evidence type="ECO:0000259" key="1">
    <source>
        <dbReference type="Pfam" id="PF07746"/>
    </source>
</evidence>
<keyword evidence="3" id="KW-1185">Reference proteome</keyword>
<evidence type="ECO:0000313" key="3">
    <source>
        <dbReference type="Proteomes" id="UP001494902"/>
    </source>
</evidence>
<dbReference type="SUPFAM" id="SSF48076">
    <property type="entry name" value="LigA subunit of an aromatic-ring-opening dioxygenase LigAB"/>
    <property type="match status" value="1"/>
</dbReference>
<evidence type="ECO:0000313" key="2">
    <source>
        <dbReference type="EMBL" id="MEQ3549437.1"/>
    </source>
</evidence>
<gene>
    <name evidence="2" type="ORF">WIS52_03050</name>
</gene>
<protein>
    <submittedName>
        <fullName evidence="2">Protocatechuate 3,4-dioxygenase</fullName>
    </submittedName>
</protein>
<dbReference type="InterPro" id="IPR011986">
    <property type="entry name" value="Xdiol_dOase_LigA"/>
</dbReference>
<dbReference type="RefSeq" id="WP_349296512.1">
    <property type="nucleotide sequence ID" value="NZ_JBEDNQ010000001.1"/>
</dbReference>
<reference evidence="2 3" key="1">
    <citation type="submission" date="2024-03" db="EMBL/GenBank/DDBJ databases">
        <title>Draft genome sequence of Pseudonocardia nematodicida JCM 31783.</title>
        <authorList>
            <person name="Butdee W."/>
            <person name="Duangmal K."/>
        </authorList>
    </citation>
    <scope>NUCLEOTIDE SEQUENCE [LARGE SCALE GENOMIC DNA]</scope>
    <source>
        <strain evidence="2 3">JCM 31783</strain>
    </source>
</reference>
<name>A0ABV1K4Q2_9PSEU</name>